<evidence type="ECO:0000313" key="3">
    <source>
        <dbReference type="EMBL" id="GAA0873839.1"/>
    </source>
</evidence>
<feature type="domain" description="PSP1 C-terminal" evidence="2">
    <location>
        <begin position="114"/>
        <end position="199"/>
    </location>
</feature>
<organism evidence="3 4">
    <name type="scientific">Wandonia haliotis</name>
    <dbReference type="NCBI Taxonomy" id="574963"/>
    <lineage>
        <taxon>Bacteria</taxon>
        <taxon>Pseudomonadati</taxon>
        <taxon>Bacteroidota</taxon>
        <taxon>Flavobacteriia</taxon>
        <taxon>Flavobacteriales</taxon>
        <taxon>Crocinitomicaceae</taxon>
        <taxon>Wandonia</taxon>
    </lineage>
</organism>
<dbReference type="Pfam" id="PF04468">
    <property type="entry name" value="PSP1"/>
    <property type="match status" value="1"/>
</dbReference>
<proteinExistence type="predicted"/>
<comment type="caution">
    <text evidence="3">The sequence shown here is derived from an EMBL/GenBank/DDBJ whole genome shotgun (WGS) entry which is preliminary data.</text>
</comment>
<gene>
    <name evidence="3" type="primary">ricT</name>
    <name evidence="3" type="ORF">GCM10009118_02470</name>
</gene>
<protein>
    <submittedName>
        <fullName evidence="3">Regulatory iron-sulfur-containing complex subunit RicT</fullName>
    </submittedName>
</protein>
<name>A0ABP3XZM3_9FLAO</name>
<accession>A0ABP3XZM3</accession>
<dbReference type="PANTHER" id="PTHR43830:SF3">
    <property type="entry name" value="PROTEIN PSP1"/>
    <property type="match status" value="1"/>
</dbReference>
<evidence type="ECO:0000259" key="2">
    <source>
        <dbReference type="PROSITE" id="PS51411"/>
    </source>
</evidence>
<evidence type="ECO:0000313" key="4">
    <source>
        <dbReference type="Proteomes" id="UP001501126"/>
    </source>
</evidence>
<dbReference type="PANTHER" id="PTHR43830">
    <property type="entry name" value="PROTEIN PSP1"/>
    <property type="match status" value="1"/>
</dbReference>
<feature type="compositionally biased region" description="Basic residues" evidence="1">
    <location>
        <begin position="441"/>
        <end position="456"/>
    </location>
</feature>
<dbReference type="RefSeq" id="WP_343784275.1">
    <property type="nucleotide sequence ID" value="NZ_BAAAFH010000003.1"/>
</dbReference>
<feature type="compositionally biased region" description="Low complexity" evidence="1">
    <location>
        <begin position="381"/>
        <end position="405"/>
    </location>
</feature>
<dbReference type="NCBIfam" id="NF041131">
    <property type="entry name" value="RicT_YaaT_fam"/>
    <property type="match status" value="1"/>
</dbReference>
<reference evidence="4" key="1">
    <citation type="journal article" date="2019" name="Int. J. Syst. Evol. Microbiol.">
        <title>The Global Catalogue of Microorganisms (GCM) 10K type strain sequencing project: providing services to taxonomists for standard genome sequencing and annotation.</title>
        <authorList>
            <consortium name="The Broad Institute Genomics Platform"/>
            <consortium name="The Broad Institute Genome Sequencing Center for Infectious Disease"/>
            <person name="Wu L."/>
            <person name="Ma J."/>
        </authorList>
    </citation>
    <scope>NUCLEOTIDE SEQUENCE [LARGE SCALE GENOMIC DNA]</scope>
    <source>
        <strain evidence="4">JCM 16083</strain>
    </source>
</reference>
<evidence type="ECO:0000256" key="1">
    <source>
        <dbReference type="SAM" id="MobiDB-lite"/>
    </source>
</evidence>
<dbReference type="InterPro" id="IPR007557">
    <property type="entry name" value="PSP1_C"/>
</dbReference>
<dbReference type="EMBL" id="BAAAFH010000003">
    <property type="protein sequence ID" value="GAA0873839.1"/>
    <property type="molecule type" value="Genomic_DNA"/>
</dbReference>
<dbReference type="Proteomes" id="UP001501126">
    <property type="component" value="Unassembled WGS sequence"/>
</dbReference>
<feature type="compositionally biased region" description="Basic residues" evidence="1">
    <location>
        <begin position="369"/>
        <end position="379"/>
    </location>
</feature>
<dbReference type="PROSITE" id="PS51411">
    <property type="entry name" value="PSP1_C"/>
    <property type="match status" value="1"/>
</dbReference>
<feature type="region of interest" description="Disordered" evidence="1">
    <location>
        <begin position="369"/>
        <end position="463"/>
    </location>
</feature>
<dbReference type="InterPro" id="IPR047767">
    <property type="entry name" value="PSP1-like"/>
</dbReference>
<keyword evidence="4" id="KW-1185">Reference proteome</keyword>
<sequence>MGCASCSNSGGVPRGCKNNGTCSSGGCNKLGVFDWLSNMVIPGGQSQFDIVEVRFKNSRKGFFRNTQNVSLQVGDVVVVEGSPGFDVGVVSIVGELVRIQLKKKVPGFKPHEARKIYRKATQEDINLWKESREMEFETMHKARKIAGRLGLEMKISDVEFQGDKTKATFYYTADQRVDFRQLIKDLAETCKVRIEMRQIGARQEASRLGGIGSCGRELCCSTWLTDFRSVSTSAARYQQLSLNPQKLAGQCGKLKCCLNYELDMYLEALKDFPSTEVKLHTEKGTAFHIKTDVFKRVLWYIHETNEVGASSGLIALSPERVSEIIDLNKKNKKPLDLKEFKEEVEVAVPDYTNVVGQDSLDRFDNVFKKKKKKKRKKPVAKAQDNTANTDTTKTSTPPRQKNNNRPRPERKTNPSSGANKETREKTTKDATGNAPQQNPANKKRRNNNNRNRKPKPKNGEGNN</sequence>